<dbReference type="Gene3D" id="2.20.110.10">
    <property type="entry name" value="Histone H3 K4-specific methyltransferase SET7/9 N-terminal domain"/>
    <property type="match status" value="3"/>
</dbReference>
<dbReference type="GeneID" id="19047033"/>
<dbReference type="KEGG" id="gtt:GUITHDRAFT_154136"/>
<feature type="signal peptide" evidence="4">
    <location>
        <begin position="1"/>
        <end position="20"/>
    </location>
</feature>
<keyword evidence="3" id="KW-0472">Membrane</keyword>
<evidence type="ECO:0008006" key="8">
    <source>
        <dbReference type="Google" id="ProtNLM"/>
    </source>
</evidence>
<sequence length="408" mass="44171">MLSSRSSIAMLLAMAGASLADMCGRPSLESWEGTCLKSGVGGWGTPEGDGFYIMEDGTRLEGSYQNGKPVGFGIFTWANGQRFIGYWENGKPHGNGTFTWKNGKRFEGSVIDGVPQGKGRLVWPGGEEYKGTFVNGKEDGRGLFVSSEGSYFCGEFRQGNGYGSVLVKFEDGSVYAGDWSNSSLTGRGVSYFRGNRYEGEFLEALPGGRGVMFTEKSVKYYGDWSQGARNGSGVYVWPDGSEYRGSFRAGVQHGCGVQVLPGILWGEELVKGLWVNGSQQQEGLSSCVQPGETDILALQSAEAAKESAQEARRRLEEAFEIARTIPECAIMNLSGSVENTFPAVSTFVFTERHLIAAALFVTCLTSIACLYLIVAPTSPHGQHDKQPEKTKSKGEVKDNKGSKKEKNN</sequence>
<evidence type="ECO:0000313" key="6">
    <source>
        <dbReference type="EnsemblProtists" id="EKX40468"/>
    </source>
</evidence>
<dbReference type="InterPro" id="IPR003409">
    <property type="entry name" value="MORN"/>
</dbReference>
<dbReference type="Proteomes" id="UP000011087">
    <property type="component" value="Unassembled WGS sequence"/>
</dbReference>
<dbReference type="OrthoDB" id="284854at2759"/>
<keyword evidence="7" id="KW-1185">Reference proteome</keyword>
<keyword evidence="3" id="KW-1133">Transmembrane helix</keyword>
<dbReference type="SUPFAM" id="SSF82185">
    <property type="entry name" value="Histone H3 K4-specific methyltransferase SET7/9 N-terminal domain"/>
    <property type="match status" value="3"/>
</dbReference>
<dbReference type="EMBL" id="JH993031">
    <property type="protein sequence ID" value="EKX40468.1"/>
    <property type="molecule type" value="Genomic_DNA"/>
</dbReference>
<dbReference type="AlphaFoldDB" id="L1IW29"/>
<evidence type="ECO:0000313" key="5">
    <source>
        <dbReference type="EMBL" id="EKX40468.1"/>
    </source>
</evidence>
<dbReference type="SMART" id="SM00698">
    <property type="entry name" value="MORN"/>
    <property type="match status" value="7"/>
</dbReference>
<feature type="compositionally biased region" description="Basic and acidic residues" evidence="2">
    <location>
        <begin position="381"/>
        <end position="408"/>
    </location>
</feature>
<dbReference type="Pfam" id="PF02493">
    <property type="entry name" value="MORN"/>
    <property type="match status" value="7"/>
</dbReference>
<dbReference type="PANTHER" id="PTHR23084">
    <property type="entry name" value="PHOSPHATIDYLINOSITOL-4-PHOSPHATE 5-KINASE RELATED"/>
    <property type="match status" value="1"/>
</dbReference>
<name>L1IW29_GUITC</name>
<protein>
    <recommendedName>
        <fullName evidence="8">MORN repeat protein</fullName>
    </recommendedName>
</protein>
<accession>L1IW29</accession>
<reference evidence="5 7" key="1">
    <citation type="journal article" date="2012" name="Nature">
        <title>Algal genomes reveal evolutionary mosaicism and the fate of nucleomorphs.</title>
        <authorList>
            <consortium name="DOE Joint Genome Institute"/>
            <person name="Curtis B.A."/>
            <person name="Tanifuji G."/>
            <person name="Burki F."/>
            <person name="Gruber A."/>
            <person name="Irimia M."/>
            <person name="Maruyama S."/>
            <person name="Arias M.C."/>
            <person name="Ball S.G."/>
            <person name="Gile G.H."/>
            <person name="Hirakawa Y."/>
            <person name="Hopkins J.F."/>
            <person name="Kuo A."/>
            <person name="Rensing S.A."/>
            <person name="Schmutz J."/>
            <person name="Symeonidi A."/>
            <person name="Elias M."/>
            <person name="Eveleigh R.J."/>
            <person name="Herman E.K."/>
            <person name="Klute M.J."/>
            <person name="Nakayama T."/>
            <person name="Obornik M."/>
            <person name="Reyes-Prieto A."/>
            <person name="Armbrust E.V."/>
            <person name="Aves S.J."/>
            <person name="Beiko R.G."/>
            <person name="Coutinho P."/>
            <person name="Dacks J.B."/>
            <person name="Durnford D.G."/>
            <person name="Fast N.M."/>
            <person name="Green B.R."/>
            <person name="Grisdale C.J."/>
            <person name="Hempel F."/>
            <person name="Henrissat B."/>
            <person name="Hoppner M.P."/>
            <person name="Ishida K."/>
            <person name="Kim E."/>
            <person name="Koreny L."/>
            <person name="Kroth P.G."/>
            <person name="Liu Y."/>
            <person name="Malik S.B."/>
            <person name="Maier U.G."/>
            <person name="McRose D."/>
            <person name="Mock T."/>
            <person name="Neilson J.A."/>
            <person name="Onodera N.T."/>
            <person name="Poole A.M."/>
            <person name="Pritham E.J."/>
            <person name="Richards T.A."/>
            <person name="Rocap G."/>
            <person name="Roy S.W."/>
            <person name="Sarai C."/>
            <person name="Schaack S."/>
            <person name="Shirato S."/>
            <person name="Slamovits C.H."/>
            <person name="Spencer D.F."/>
            <person name="Suzuki S."/>
            <person name="Worden A.Z."/>
            <person name="Zauner S."/>
            <person name="Barry K."/>
            <person name="Bell C."/>
            <person name="Bharti A.K."/>
            <person name="Crow J.A."/>
            <person name="Grimwood J."/>
            <person name="Kramer R."/>
            <person name="Lindquist E."/>
            <person name="Lucas S."/>
            <person name="Salamov A."/>
            <person name="McFadden G.I."/>
            <person name="Lane C.E."/>
            <person name="Keeling P.J."/>
            <person name="Gray M.W."/>
            <person name="Grigoriev I.V."/>
            <person name="Archibald J.M."/>
        </authorList>
    </citation>
    <scope>NUCLEOTIDE SEQUENCE</scope>
    <source>
        <strain evidence="5 7">CCMP2712</strain>
    </source>
</reference>
<reference evidence="7" key="2">
    <citation type="submission" date="2012-11" db="EMBL/GenBank/DDBJ databases">
        <authorList>
            <person name="Kuo A."/>
            <person name="Curtis B.A."/>
            <person name="Tanifuji G."/>
            <person name="Burki F."/>
            <person name="Gruber A."/>
            <person name="Irimia M."/>
            <person name="Maruyama S."/>
            <person name="Arias M.C."/>
            <person name="Ball S.G."/>
            <person name="Gile G.H."/>
            <person name="Hirakawa Y."/>
            <person name="Hopkins J.F."/>
            <person name="Rensing S.A."/>
            <person name="Schmutz J."/>
            <person name="Symeonidi A."/>
            <person name="Elias M."/>
            <person name="Eveleigh R.J."/>
            <person name="Herman E.K."/>
            <person name="Klute M.J."/>
            <person name="Nakayama T."/>
            <person name="Obornik M."/>
            <person name="Reyes-Prieto A."/>
            <person name="Armbrust E.V."/>
            <person name="Aves S.J."/>
            <person name="Beiko R.G."/>
            <person name="Coutinho P."/>
            <person name="Dacks J.B."/>
            <person name="Durnford D.G."/>
            <person name="Fast N.M."/>
            <person name="Green B.R."/>
            <person name="Grisdale C."/>
            <person name="Hempe F."/>
            <person name="Henrissat B."/>
            <person name="Hoppner M.P."/>
            <person name="Ishida K.-I."/>
            <person name="Kim E."/>
            <person name="Koreny L."/>
            <person name="Kroth P.G."/>
            <person name="Liu Y."/>
            <person name="Malik S.-B."/>
            <person name="Maier U.G."/>
            <person name="McRose D."/>
            <person name="Mock T."/>
            <person name="Neilson J.A."/>
            <person name="Onodera N.T."/>
            <person name="Poole A.M."/>
            <person name="Pritham E.J."/>
            <person name="Richards T.A."/>
            <person name="Rocap G."/>
            <person name="Roy S.W."/>
            <person name="Sarai C."/>
            <person name="Schaack S."/>
            <person name="Shirato S."/>
            <person name="Slamovits C.H."/>
            <person name="Spencer D.F."/>
            <person name="Suzuki S."/>
            <person name="Worden A.Z."/>
            <person name="Zauner S."/>
            <person name="Barry K."/>
            <person name="Bell C."/>
            <person name="Bharti A.K."/>
            <person name="Crow J.A."/>
            <person name="Grimwood J."/>
            <person name="Kramer R."/>
            <person name="Lindquist E."/>
            <person name="Lucas S."/>
            <person name="Salamov A."/>
            <person name="McFadden G.I."/>
            <person name="Lane C.E."/>
            <person name="Keeling P.J."/>
            <person name="Gray M.W."/>
            <person name="Grigoriev I.V."/>
            <person name="Archibald J.M."/>
        </authorList>
    </citation>
    <scope>NUCLEOTIDE SEQUENCE</scope>
    <source>
        <strain evidence="7">CCMP2712</strain>
    </source>
</reference>
<evidence type="ECO:0000256" key="2">
    <source>
        <dbReference type="SAM" id="MobiDB-lite"/>
    </source>
</evidence>
<organism evidence="5">
    <name type="scientific">Guillardia theta (strain CCMP2712)</name>
    <name type="common">Cryptophyte</name>
    <dbReference type="NCBI Taxonomy" id="905079"/>
    <lineage>
        <taxon>Eukaryota</taxon>
        <taxon>Cryptophyceae</taxon>
        <taxon>Pyrenomonadales</taxon>
        <taxon>Geminigeraceae</taxon>
        <taxon>Guillardia</taxon>
    </lineage>
</organism>
<dbReference type="EnsemblProtists" id="EKX40468">
    <property type="protein sequence ID" value="EKX40468"/>
    <property type="gene ID" value="GUITHDRAFT_154136"/>
</dbReference>
<gene>
    <name evidence="5" type="ORF">GUITHDRAFT_154136</name>
</gene>
<dbReference type="RefSeq" id="XP_005827448.1">
    <property type="nucleotide sequence ID" value="XM_005827391.1"/>
</dbReference>
<reference evidence="6" key="3">
    <citation type="submission" date="2015-06" db="UniProtKB">
        <authorList>
            <consortium name="EnsemblProtists"/>
        </authorList>
    </citation>
    <scope>IDENTIFICATION</scope>
</reference>
<feature type="transmembrane region" description="Helical" evidence="3">
    <location>
        <begin position="354"/>
        <end position="375"/>
    </location>
</feature>
<dbReference type="OMA" id="QGEYSWI"/>
<evidence type="ECO:0000313" key="7">
    <source>
        <dbReference type="Proteomes" id="UP000011087"/>
    </source>
</evidence>
<feature type="chain" id="PRO_5008770511" description="MORN repeat protein" evidence="4">
    <location>
        <begin position="21"/>
        <end position="408"/>
    </location>
</feature>
<proteinExistence type="predicted"/>
<evidence type="ECO:0000256" key="4">
    <source>
        <dbReference type="SAM" id="SignalP"/>
    </source>
</evidence>
<evidence type="ECO:0000256" key="3">
    <source>
        <dbReference type="SAM" id="Phobius"/>
    </source>
</evidence>
<dbReference type="HOGENOM" id="CLU_675196_0_0_1"/>
<keyword evidence="1" id="KW-0677">Repeat</keyword>
<keyword evidence="4" id="KW-0732">Signal</keyword>
<dbReference type="eggNOG" id="KOG0229">
    <property type="taxonomic scope" value="Eukaryota"/>
</dbReference>
<feature type="region of interest" description="Disordered" evidence="2">
    <location>
        <begin position="378"/>
        <end position="408"/>
    </location>
</feature>
<dbReference type="STRING" id="905079.L1IW29"/>
<dbReference type="PANTHER" id="PTHR23084:SF263">
    <property type="entry name" value="MORN REPEAT-CONTAINING PROTEIN 1"/>
    <property type="match status" value="1"/>
</dbReference>
<evidence type="ECO:0000256" key="1">
    <source>
        <dbReference type="ARBA" id="ARBA00022737"/>
    </source>
</evidence>
<keyword evidence="3" id="KW-0812">Transmembrane</keyword>
<dbReference type="PaxDb" id="55529-EKX40468"/>